<dbReference type="InterPro" id="IPR042099">
    <property type="entry name" value="ANL_N_sf"/>
</dbReference>
<dbReference type="AlphaFoldDB" id="A0A9E6RJ43"/>
<protein>
    <submittedName>
        <fullName evidence="5">AMP-binding protein</fullName>
    </submittedName>
</protein>
<dbReference type="SUPFAM" id="SSF56801">
    <property type="entry name" value="Acetyl-CoA synthetase-like"/>
    <property type="match status" value="1"/>
</dbReference>
<evidence type="ECO:0000256" key="1">
    <source>
        <dbReference type="ARBA" id="ARBA00006432"/>
    </source>
</evidence>
<dbReference type="Pfam" id="PF13193">
    <property type="entry name" value="AMP-binding_C"/>
    <property type="match status" value="1"/>
</dbReference>
<dbReference type="EMBL" id="CP081869">
    <property type="protein sequence ID" value="QZO02421.1"/>
    <property type="molecule type" value="Genomic_DNA"/>
</dbReference>
<gene>
    <name evidence="5" type="ORF">K6K41_17350</name>
</gene>
<dbReference type="PROSITE" id="PS00455">
    <property type="entry name" value="AMP_BINDING"/>
    <property type="match status" value="1"/>
</dbReference>
<dbReference type="NCBIfam" id="NF006167">
    <property type="entry name" value="PRK08308.1"/>
    <property type="match status" value="1"/>
</dbReference>
<dbReference type="InterPro" id="IPR000873">
    <property type="entry name" value="AMP-dep_synth/lig_dom"/>
</dbReference>
<dbReference type="Gene3D" id="3.30.300.30">
    <property type="match status" value="1"/>
</dbReference>
<dbReference type="InterPro" id="IPR025110">
    <property type="entry name" value="AMP-bd_C"/>
</dbReference>
<dbReference type="KEGG" id="cmet:K6K41_17350"/>
<reference evidence="5" key="1">
    <citation type="submission" date="2021-08" db="EMBL/GenBank/DDBJ databases">
        <authorList>
            <person name="Zhang H."/>
            <person name="Xu M."/>
            <person name="Yu Z."/>
            <person name="Yang L."/>
            <person name="Cai Y."/>
        </authorList>
    </citation>
    <scope>NUCLEOTIDE SEQUENCE</scope>
    <source>
        <strain evidence="5">CHL1</strain>
    </source>
</reference>
<sequence length="424" mass="45511">MIEIDERGFDRDAFGALSGRWAERVRLGRAGGGRRYAVLLPETADWLALFLAIREAGGGVLPIHPATPRTAARRLAERAGCDRLLLADGEVEILEPSEEPQSGVLLQMSSGTTGAPKCASRPWAEIEAELSAYVAGFPEPDDMTPVVACPTTHSYGLICGVLAGLKRGRAPKIVNAQNPKSLIRILKETEKPLLYSSPAVLHTLAQLMPAGETIHGVMTSGALLPAPWFAKIRERSDHMFQQYGCSEAGVVAVNREVTAADEMGRALPHLRLSAGGSREAPGEILVDVAGRRVETHDLGYLKTDGTLVFVSRLDDTINVSGLNVYPGEVEDAAMAHPDVSDAVAFRIADPFAGERVGLIVVGERRIDESALRDWCRANLAGHQTPAAILQVEAAPRQANGKVSRREVAALYAERKLATLTEAAR</sequence>
<organism evidence="5 6">
    <name type="scientific">Chenggangzhangella methanolivorans</name>
    <dbReference type="NCBI Taxonomy" id="1437009"/>
    <lineage>
        <taxon>Bacteria</taxon>
        <taxon>Pseudomonadati</taxon>
        <taxon>Pseudomonadota</taxon>
        <taxon>Alphaproteobacteria</taxon>
        <taxon>Hyphomicrobiales</taxon>
        <taxon>Methylopilaceae</taxon>
        <taxon>Chenggangzhangella</taxon>
    </lineage>
</organism>
<dbReference type="Pfam" id="PF00501">
    <property type="entry name" value="AMP-binding"/>
    <property type="match status" value="1"/>
</dbReference>
<dbReference type="PANTHER" id="PTHR43201">
    <property type="entry name" value="ACYL-COA SYNTHETASE"/>
    <property type="match status" value="1"/>
</dbReference>
<dbReference type="InterPro" id="IPR045851">
    <property type="entry name" value="AMP-bd_C_sf"/>
</dbReference>
<dbReference type="Gene3D" id="3.40.50.12780">
    <property type="entry name" value="N-terminal domain of ligase-like"/>
    <property type="match status" value="1"/>
</dbReference>
<dbReference type="PANTHER" id="PTHR43201:SF5">
    <property type="entry name" value="MEDIUM-CHAIN ACYL-COA LIGASE ACSF2, MITOCHONDRIAL"/>
    <property type="match status" value="1"/>
</dbReference>
<dbReference type="GO" id="GO:0031956">
    <property type="term" value="F:medium-chain fatty acid-CoA ligase activity"/>
    <property type="evidence" value="ECO:0007669"/>
    <property type="project" value="TreeGrafter"/>
</dbReference>
<evidence type="ECO:0000313" key="6">
    <source>
        <dbReference type="Proteomes" id="UP000825701"/>
    </source>
</evidence>
<evidence type="ECO:0000259" key="3">
    <source>
        <dbReference type="Pfam" id="PF00501"/>
    </source>
</evidence>
<dbReference type="GO" id="GO:0006631">
    <property type="term" value="P:fatty acid metabolic process"/>
    <property type="evidence" value="ECO:0007669"/>
    <property type="project" value="TreeGrafter"/>
</dbReference>
<evidence type="ECO:0000313" key="5">
    <source>
        <dbReference type="EMBL" id="QZO02421.1"/>
    </source>
</evidence>
<feature type="domain" description="AMP-dependent synthetase/ligase" evidence="3">
    <location>
        <begin position="96"/>
        <end position="272"/>
    </location>
</feature>
<evidence type="ECO:0000259" key="4">
    <source>
        <dbReference type="Pfam" id="PF13193"/>
    </source>
</evidence>
<dbReference type="Proteomes" id="UP000825701">
    <property type="component" value="Chromosome"/>
</dbReference>
<dbReference type="InterPro" id="IPR020845">
    <property type="entry name" value="AMP-binding_CS"/>
</dbReference>
<keyword evidence="2" id="KW-0436">Ligase</keyword>
<accession>A0A9E6RJ43</accession>
<proteinExistence type="inferred from homology"/>
<comment type="similarity">
    <text evidence="1">Belongs to the ATP-dependent AMP-binding enzyme family.</text>
</comment>
<evidence type="ECO:0000256" key="2">
    <source>
        <dbReference type="ARBA" id="ARBA00022598"/>
    </source>
</evidence>
<feature type="domain" description="AMP-binding enzyme C-terminal" evidence="4">
    <location>
        <begin position="328"/>
        <end position="401"/>
    </location>
</feature>
<name>A0A9E6RJ43_9HYPH</name>
<keyword evidence="6" id="KW-1185">Reference proteome</keyword>